<evidence type="ECO:0000256" key="5">
    <source>
        <dbReference type="ARBA" id="ARBA00022989"/>
    </source>
</evidence>
<dbReference type="EMBL" id="JANBVO010000048">
    <property type="protein sequence ID" value="KAJ9133751.1"/>
    <property type="molecule type" value="Genomic_DNA"/>
</dbReference>
<dbReference type="PROSITE" id="PS00216">
    <property type="entry name" value="SUGAR_TRANSPORT_1"/>
    <property type="match status" value="2"/>
</dbReference>
<dbReference type="Gene3D" id="1.20.1250.20">
    <property type="entry name" value="MFS general substrate transporter like domains"/>
    <property type="match status" value="1"/>
</dbReference>
<dbReference type="GO" id="GO:0016020">
    <property type="term" value="C:membrane"/>
    <property type="evidence" value="ECO:0007669"/>
    <property type="project" value="UniProtKB-SubCell"/>
</dbReference>
<feature type="transmembrane region" description="Helical" evidence="9">
    <location>
        <begin position="147"/>
        <end position="164"/>
    </location>
</feature>
<evidence type="ECO:0000256" key="6">
    <source>
        <dbReference type="ARBA" id="ARBA00023136"/>
    </source>
</evidence>
<evidence type="ECO:0000259" key="10">
    <source>
        <dbReference type="PROSITE" id="PS50850"/>
    </source>
</evidence>
<feature type="transmembrane region" description="Helical" evidence="9">
    <location>
        <begin position="436"/>
        <end position="454"/>
    </location>
</feature>
<dbReference type="PROSITE" id="PS00217">
    <property type="entry name" value="SUGAR_TRANSPORT_2"/>
    <property type="match status" value="1"/>
</dbReference>
<dbReference type="InterPro" id="IPR036259">
    <property type="entry name" value="MFS_trans_sf"/>
</dbReference>
<evidence type="ECO:0000256" key="7">
    <source>
        <dbReference type="ARBA" id="ARBA00023180"/>
    </source>
</evidence>
<protein>
    <submittedName>
        <fullName evidence="11">High-affinity glucose transporter</fullName>
    </submittedName>
</protein>
<feature type="transmembrane region" description="Helical" evidence="9">
    <location>
        <begin position="370"/>
        <end position="393"/>
    </location>
</feature>
<keyword evidence="5 9" id="KW-1133">Transmembrane helix</keyword>
<dbReference type="SUPFAM" id="SSF103473">
    <property type="entry name" value="MFS general substrate transporter"/>
    <property type="match status" value="1"/>
</dbReference>
<keyword evidence="7" id="KW-0325">Glycoprotein</keyword>
<dbReference type="PANTHER" id="PTHR48022:SF54">
    <property type="entry name" value="GLUCOSE TRANSPORTER, PUTATIVE (AFU_ORTHOLOGUE AFUA_8G00890)-RELATED"/>
    <property type="match status" value="1"/>
</dbReference>
<dbReference type="PRINTS" id="PR00171">
    <property type="entry name" value="SUGRTRNSPORT"/>
</dbReference>
<evidence type="ECO:0000256" key="1">
    <source>
        <dbReference type="ARBA" id="ARBA00004141"/>
    </source>
</evidence>
<evidence type="ECO:0000256" key="4">
    <source>
        <dbReference type="ARBA" id="ARBA00022692"/>
    </source>
</evidence>
<feature type="domain" description="Major facilitator superfamily (MFS) profile" evidence="10">
    <location>
        <begin position="10"/>
        <end position="458"/>
    </location>
</feature>
<dbReference type="Proteomes" id="UP001174694">
    <property type="component" value="Unassembled WGS sequence"/>
</dbReference>
<keyword evidence="12" id="KW-1185">Reference proteome</keyword>
<feature type="transmembrane region" description="Helical" evidence="9">
    <location>
        <begin position="293"/>
        <end position="315"/>
    </location>
</feature>
<dbReference type="PANTHER" id="PTHR48022">
    <property type="entry name" value="PLASTIDIC GLUCOSE TRANSPORTER 4"/>
    <property type="match status" value="1"/>
</dbReference>
<feature type="transmembrane region" description="Helical" evidence="9">
    <location>
        <begin position="405"/>
        <end position="424"/>
    </location>
</feature>
<keyword evidence="3 8" id="KW-0813">Transport</keyword>
<keyword evidence="4 9" id="KW-0812">Transmembrane</keyword>
<dbReference type="InterPro" id="IPR003663">
    <property type="entry name" value="Sugar/inositol_transpt"/>
</dbReference>
<keyword evidence="6 9" id="KW-0472">Membrane</keyword>
<comment type="similarity">
    <text evidence="2 8">Belongs to the major facilitator superfamily. Sugar transporter (TC 2.A.1.1) family.</text>
</comment>
<organism evidence="11 12">
    <name type="scientific">Pleurostoma richardsiae</name>
    <dbReference type="NCBI Taxonomy" id="41990"/>
    <lineage>
        <taxon>Eukaryota</taxon>
        <taxon>Fungi</taxon>
        <taxon>Dikarya</taxon>
        <taxon>Ascomycota</taxon>
        <taxon>Pezizomycotina</taxon>
        <taxon>Sordariomycetes</taxon>
        <taxon>Sordariomycetidae</taxon>
        <taxon>Calosphaeriales</taxon>
        <taxon>Pleurostomataceae</taxon>
        <taxon>Pleurostoma</taxon>
    </lineage>
</organism>
<keyword evidence="11" id="KW-0762">Sugar transport</keyword>
<dbReference type="InterPro" id="IPR050360">
    <property type="entry name" value="MFS_Sugar_Transporters"/>
</dbReference>
<dbReference type="PROSITE" id="PS50850">
    <property type="entry name" value="MFS"/>
    <property type="match status" value="1"/>
</dbReference>
<sequence length="512" mass="56003">MYTIWNIYVLAAFGTIGGAMFGIDISSMSAWIGSDQYLRYFHSPGSTRQGGITASMSAGSFAGALGAGFLSDRMGRRGVLKVSSLIWVVGAVLQCSSQNVAHLVVGRVVSGVAIGLTSSQVCVYLAELAPSKIRGRVVGIQQWAIEWGILIMYLISYGCTYINGTASFRIAWGLQGVPGFVLLGALFFFPESPRWLASKDRWEECLDTLAHLHGNGDATNPLVLAELEEVREAARIAHESKEVGFMGLFGPKMWRRTLCGVSVQVWQQLLGGNVMLYYLVYIFNMAGMGGNTALTSAIIQYVIFVVTTGGMLPIIDRIGRRYLLVIGAIICSVLHFVTGALMASYGHHVDSVDGNSILKWEINGAPAKGVIALAYIFVGVYGLTWAPAGWIYSSEVFPLKYRAKGVGLSAAGNWIFNLALAFFVPPAFTNIQWKTYMIFGTFCATMSVYVFFLYPETVQKSLEEIDVLFEGNIPPWRSGQVKGMLDERVEAVRMKREGNLEPEKVVQVETTV</sequence>
<feature type="transmembrane region" description="Helical" evidence="9">
    <location>
        <begin position="170"/>
        <end position="189"/>
    </location>
</feature>
<reference evidence="11" key="1">
    <citation type="submission" date="2022-07" db="EMBL/GenBank/DDBJ databases">
        <title>Fungi with potential for degradation of polypropylene.</title>
        <authorList>
            <person name="Gostincar C."/>
        </authorList>
    </citation>
    <scope>NUCLEOTIDE SEQUENCE</scope>
    <source>
        <strain evidence="11">EXF-13308</strain>
    </source>
</reference>
<dbReference type="GO" id="GO:0005351">
    <property type="term" value="F:carbohydrate:proton symporter activity"/>
    <property type="evidence" value="ECO:0007669"/>
    <property type="project" value="TreeGrafter"/>
</dbReference>
<dbReference type="InterPro" id="IPR020846">
    <property type="entry name" value="MFS_dom"/>
</dbReference>
<dbReference type="NCBIfam" id="TIGR00879">
    <property type="entry name" value="SP"/>
    <property type="match status" value="1"/>
</dbReference>
<feature type="transmembrane region" description="Helical" evidence="9">
    <location>
        <begin position="52"/>
        <end position="70"/>
    </location>
</feature>
<dbReference type="InterPro" id="IPR005828">
    <property type="entry name" value="MFS_sugar_transport-like"/>
</dbReference>
<proteinExistence type="inferred from homology"/>
<gene>
    <name evidence="11" type="ORF">NKR23_g10607</name>
</gene>
<accession>A0AA38VIE8</accession>
<evidence type="ECO:0000256" key="2">
    <source>
        <dbReference type="ARBA" id="ARBA00010992"/>
    </source>
</evidence>
<evidence type="ECO:0000256" key="9">
    <source>
        <dbReference type="SAM" id="Phobius"/>
    </source>
</evidence>
<evidence type="ECO:0000313" key="12">
    <source>
        <dbReference type="Proteomes" id="UP001174694"/>
    </source>
</evidence>
<evidence type="ECO:0000256" key="3">
    <source>
        <dbReference type="ARBA" id="ARBA00022448"/>
    </source>
</evidence>
<feature type="transmembrane region" description="Helical" evidence="9">
    <location>
        <begin position="258"/>
        <end position="281"/>
    </location>
</feature>
<dbReference type="Pfam" id="PF00083">
    <property type="entry name" value="Sugar_tr"/>
    <property type="match status" value="1"/>
</dbReference>
<name>A0AA38VIE8_9PEZI</name>
<dbReference type="AlphaFoldDB" id="A0AA38VIE8"/>
<dbReference type="FunFam" id="1.20.1250.20:FF:000026">
    <property type="entry name" value="MFS quinate transporter QutD"/>
    <property type="match status" value="1"/>
</dbReference>
<dbReference type="InterPro" id="IPR005829">
    <property type="entry name" value="Sugar_transporter_CS"/>
</dbReference>
<evidence type="ECO:0000256" key="8">
    <source>
        <dbReference type="RuleBase" id="RU003346"/>
    </source>
</evidence>
<feature type="transmembrane region" description="Helical" evidence="9">
    <location>
        <begin position="322"/>
        <end position="345"/>
    </location>
</feature>
<dbReference type="CDD" id="cd17356">
    <property type="entry name" value="MFS_HXT"/>
    <property type="match status" value="1"/>
</dbReference>
<comment type="subcellular location">
    <subcellularLocation>
        <location evidence="1">Membrane</location>
        <topology evidence="1">Multi-pass membrane protein</topology>
    </subcellularLocation>
</comment>
<feature type="transmembrane region" description="Helical" evidence="9">
    <location>
        <begin position="7"/>
        <end position="32"/>
    </location>
</feature>
<comment type="caution">
    <text evidence="11">The sequence shown here is derived from an EMBL/GenBank/DDBJ whole genome shotgun (WGS) entry which is preliminary data.</text>
</comment>
<evidence type="ECO:0000313" key="11">
    <source>
        <dbReference type="EMBL" id="KAJ9133751.1"/>
    </source>
</evidence>